<dbReference type="InterPro" id="IPR011004">
    <property type="entry name" value="Trimer_LpxA-like_sf"/>
</dbReference>
<name>A0A5D0MGZ5_9BACT</name>
<dbReference type="PANTHER" id="PTHR13061:SF29">
    <property type="entry name" value="GAMMA CARBONIC ANHYDRASE-LIKE 1, MITOCHONDRIAL-RELATED"/>
    <property type="match status" value="1"/>
</dbReference>
<dbReference type="SUPFAM" id="SSF51161">
    <property type="entry name" value="Trimeric LpxA-like enzymes"/>
    <property type="match status" value="1"/>
</dbReference>
<sequence length="173" mass="18966">MIESYKNHNPEIEDNVYIHENSSIIGRVKISRKVSIWPGVVIRGDVNRIEIKEMSNIQDNTVVHVAGKHPTIIGKYVTIGHLAVIHACKIGNNTLIGMGATILDGAKIGDNCIIGANSLVTKNKKIPDNSLVMGAPAKVVRKLNQNEINGLADHAEHYWELANDYLNKGGKNE</sequence>
<accession>A0A5D0MGZ5</accession>
<evidence type="ECO:0000313" key="2">
    <source>
        <dbReference type="Proteomes" id="UP000324143"/>
    </source>
</evidence>
<protein>
    <submittedName>
        <fullName evidence="1">Gamma carbonic anhydrase family protein</fullName>
    </submittedName>
</protein>
<dbReference type="InterPro" id="IPR050484">
    <property type="entry name" value="Transf_Hexapept/Carb_Anhydrase"/>
</dbReference>
<reference evidence="1" key="1">
    <citation type="submission" date="2019-08" db="EMBL/GenBank/DDBJ databases">
        <title>Genomic characterization of a novel candidate phylum (ARYD3) from a high temperature, high salinity tertiary oil reservoir in north central Oklahoma, USA.</title>
        <authorList>
            <person name="Youssef N.H."/>
            <person name="Yadav A."/>
            <person name="Elshahed M.S."/>
        </authorList>
    </citation>
    <scope>NUCLEOTIDE SEQUENCE [LARGE SCALE GENOMIC DNA]</scope>
    <source>
        <strain evidence="1">ARYD3</strain>
    </source>
</reference>
<dbReference type="InterPro" id="IPR001451">
    <property type="entry name" value="Hexapep"/>
</dbReference>
<dbReference type="Pfam" id="PF00132">
    <property type="entry name" value="Hexapep"/>
    <property type="match status" value="2"/>
</dbReference>
<dbReference type="AlphaFoldDB" id="A0A5D0MGZ5"/>
<dbReference type="PANTHER" id="PTHR13061">
    <property type="entry name" value="DYNACTIN SUBUNIT P25"/>
    <property type="match status" value="1"/>
</dbReference>
<dbReference type="EMBL" id="VSIX01000089">
    <property type="protein sequence ID" value="TYB30700.1"/>
    <property type="molecule type" value="Genomic_DNA"/>
</dbReference>
<gene>
    <name evidence="1" type="ORF">FXF47_07955</name>
</gene>
<dbReference type="Gene3D" id="2.160.10.10">
    <property type="entry name" value="Hexapeptide repeat proteins"/>
    <property type="match status" value="1"/>
</dbReference>
<dbReference type="CDD" id="cd04645">
    <property type="entry name" value="LbH_gamma_CA_like"/>
    <property type="match status" value="1"/>
</dbReference>
<organism evidence="1 2">
    <name type="scientific">Candidatus Mcinerneyibacterium aminivorans</name>
    <dbReference type="NCBI Taxonomy" id="2703815"/>
    <lineage>
        <taxon>Bacteria</taxon>
        <taxon>Candidatus Macinerneyibacteriota</taxon>
        <taxon>Candidatus Mcinerneyibacteria</taxon>
        <taxon>Candidatus Mcinerneyibacteriales</taxon>
        <taxon>Candidatus Mcinerneyibacteriaceae</taxon>
        <taxon>Candidatus Mcinerneyibacterium</taxon>
    </lineage>
</organism>
<proteinExistence type="predicted"/>
<dbReference type="InterPro" id="IPR047324">
    <property type="entry name" value="LbH_gamma_CA-like"/>
</dbReference>
<evidence type="ECO:0000313" key="1">
    <source>
        <dbReference type="EMBL" id="TYB30700.1"/>
    </source>
</evidence>
<dbReference type="Proteomes" id="UP000324143">
    <property type="component" value="Unassembled WGS sequence"/>
</dbReference>
<keyword evidence="2" id="KW-1185">Reference proteome</keyword>
<comment type="caution">
    <text evidence="1">The sequence shown here is derived from an EMBL/GenBank/DDBJ whole genome shotgun (WGS) entry which is preliminary data.</text>
</comment>